<dbReference type="PANTHER" id="PTHR45586:SF1">
    <property type="entry name" value="LIPOPOLYSACCHARIDE ASSEMBLY PROTEIN B"/>
    <property type="match status" value="1"/>
</dbReference>
<name>A0A934SV18_9BURK</name>
<evidence type="ECO:0000256" key="1">
    <source>
        <dbReference type="ARBA" id="ARBA00022737"/>
    </source>
</evidence>
<keyword evidence="2" id="KW-0802">TPR repeat</keyword>
<dbReference type="SMART" id="SM00028">
    <property type="entry name" value="TPR"/>
    <property type="match status" value="5"/>
</dbReference>
<dbReference type="Proteomes" id="UP000622890">
    <property type="component" value="Unassembled WGS sequence"/>
</dbReference>
<organism evidence="3 4">
    <name type="scientific">Noviherbaspirillum pedocola</name>
    <dbReference type="NCBI Taxonomy" id="2801341"/>
    <lineage>
        <taxon>Bacteria</taxon>
        <taxon>Pseudomonadati</taxon>
        <taxon>Pseudomonadota</taxon>
        <taxon>Betaproteobacteria</taxon>
        <taxon>Burkholderiales</taxon>
        <taxon>Oxalobacteraceae</taxon>
        <taxon>Noviherbaspirillum</taxon>
    </lineage>
</organism>
<proteinExistence type="predicted"/>
<dbReference type="RefSeq" id="WP_200592457.1">
    <property type="nucleotide sequence ID" value="NZ_JAEPBG010000005.1"/>
</dbReference>
<comment type="caution">
    <text evidence="3">The sequence shown here is derived from an EMBL/GenBank/DDBJ whole genome shotgun (WGS) entry which is preliminary data.</text>
</comment>
<sequence>METLLDRSRFDRLIGYLAHDPSNLPLLQDASHEAMQLGLWREAHELLDRTLALSPTDAPSRYRMSVALMMEHDPIASLEYSQALIDEGVDAPAVLYQHARALILAGRHAEAEPLFERLAPHASELPEFALLHIRALHGAGKLDEAAALAATMEADPIAQGMLSLIRIDNDDLEAGAALAREVLAHDPDNVDALLASATAAVAMEDAEAALPQFERVAALHADSGRAWMGIALARLSAGDIAGGREAFEKTVRLLPGHLGSWNALAWVQMMQNDLDAAQETLEAAMRQDRNFGETHGTLAVLLASRGQWDEARHETDIALRLQPESFAGRFAQTLIIEHRGRPQLSQQMLRQIMENFHAPAGGNMIDVVRRYAARRKPALSSAVPAAHSSQKETR</sequence>
<gene>
    <name evidence="3" type="ORF">JJB74_13745</name>
</gene>
<dbReference type="Pfam" id="PF13432">
    <property type="entry name" value="TPR_16"/>
    <property type="match status" value="1"/>
</dbReference>
<dbReference type="AlphaFoldDB" id="A0A934SV18"/>
<dbReference type="Gene3D" id="1.25.40.10">
    <property type="entry name" value="Tetratricopeptide repeat domain"/>
    <property type="match status" value="2"/>
</dbReference>
<keyword evidence="1" id="KW-0677">Repeat</keyword>
<accession>A0A934SV18</accession>
<reference evidence="3" key="1">
    <citation type="submission" date="2021-01" db="EMBL/GenBank/DDBJ databases">
        <title>Genome sequence of strain Noviherbaspirillum sp. DKR-6.</title>
        <authorList>
            <person name="Chaudhary D.K."/>
        </authorList>
    </citation>
    <scope>NUCLEOTIDE SEQUENCE</scope>
    <source>
        <strain evidence="3">DKR-6</strain>
    </source>
</reference>
<dbReference type="InterPro" id="IPR011990">
    <property type="entry name" value="TPR-like_helical_dom_sf"/>
</dbReference>
<evidence type="ECO:0000313" key="4">
    <source>
        <dbReference type="Proteomes" id="UP000622890"/>
    </source>
</evidence>
<evidence type="ECO:0000313" key="3">
    <source>
        <dbReference type="EMBL" id="MBK4735681.1"/>
    </source>
</evidence>
<protein>
    <submittedName>
        <fullName evidence="3">Tetratricopeptide repeat protein</fullName>
    </submittedName>
</protein>
<dbReference type="SUPFAM" id="SSF48452">
    <property type="entry name" value="TPR-like"/>
    <property type="match status" value="2"/>
</dbReference>
<keyword evidence="4" id="KW-1185">Reference proteome</keyword>
<dbReference type="InterPro" id="IPR051012">
    <property type="entry name" value="CellSynth/LPSAsmb/PSIAsmb"/>
</dbReference>
<dbReference type="EMBL" id="JAEPBG010000005">
    <property type="protein sequence ID" value="MBK4735681.1"/>
    <property type="molecule type" value="Genomic_DNA"/>
</dbReference>
<dbReference type="PANTHER" id="PTHR45586">
    <property type="entry name" value="TPR REPEAT-CONTAINING PROTEIN PA4667"/>
    <property type="match status" value="1"/>
</dbReference>
<evidence type="ECO:0000256" key="2">
    <source>
        <dbReference type="ARBA" id="ARBA00022803"/>
    </source>
</evidence>
<dbReference type="InterPro" id="IPR019734">
    <property type="entry name" value="TPR_rpt"/>
</dbReference>